<sequence>MNYLKHFAVLFMSISTYGCCSAKTVISENTQAQTTVIETSTQTATEVIEETKTEVEETVLLDTEIKDDVQTDYVTIIGDSTLYITQGKFIIDHSQWNDLLQKHVSNQGNVNYKGFKADKTKFNTYLDMLSKNPPQDSWTKDETLAYWMNVYNAFTVKLILDNYPTKSIKDIDGPWNQRFIKIGEKWYTLNDVEHKIIRKMDEPRIHFALVCAAVSCPRLYNKAFTSKNLETDLDLLTRGFLNDPTKNEFSEDSIEISKIFKWYGGDFKNDGQDLIDFFNKYTDVKISSKAKKSYKDYNWSLNEQN</sequence>
<dbReference type="InterPro" id="IPR051548">
    <property type="entry name" value="Grx-like_ET"/>
</dbReference>
<reference evidence="3" key="1">
    <citation type="journal article" date="2019" name="Int. J. Syst. Evol. Microbiol.">
        <title>The Global Catalogue of Microorganisms (GCM) 10K type strain sequencing project: providing services to taxonomists for standard genome sequencing and annotation.</title>
        <authorList>
            <consortium name="The Broad Institute Genomics Platform"/>
            <consortium name="The Broad Institute Genome Sequencing Center for Infectious Disease"/>
            <person name="Wu L."/>
            <person name="Ma J."/>
        </authorList>
    </citation>
    <scope>NUCLEOTIDE SEQUENCE [LARGE SCALE GENOMIC DNA]</scope>
    <source>
        <strain evidence="3">KCTC 32514</strain>
    </source>
</reference>
<dbReference type="Proteomes" id="UP001597548">
    <property type="component" value="Unassembled WGS sequence"/>
</dbReference>
<dbReference type="InterPro" id="IPR006869">
    <property type="entry name" value="DUF547"/>
</dbReference>
<accession>A0ABW5ZVC0</accession>
<protein>
    <submittedName>
        <fullName evidence="2">DUF547 domain-containing protein</fullName>
    </submittedName>
</protein>
<dbReference type="PROSITE" id="PS51257">
    <property type="entry name" value="PROKAR_LIPOPROTEIN"/>
    <property type="match status" value="1"/>
</dbReference>
<evidence type="ECO:0000313" key="2">
    <source>
        <dbReference type="EMBL" id="MFD2916481.1"/>
    </source>
</evidence>
<dbReference type="PANTHER" id="PTHR34386:SF1">
    <property type="entry name" value="GLUTAREDOXIN-LIKE PROTEIN NRDH"/>
    <property type="match status" value="1"/>
</dbReference>
<evidence type="ECO:0000313" key="3">
    <source>
        <dbReference type="Proteomes" id="UP001597548"/>
    </source>
</evidence>
<proteinExistence type="predicted"/>
<name>A0ABW5ZVC0_9FLAO</name>
<dbReference type="PANTHER" id="PTHR34386">
    <property type="entry name" value="GLUTAREDOXIN"/>
    <property type="match status" value="1"/>
</dbReference>
<feature type="domain" description="DUF547" evidence="1">
    <location>
        <begin position="136"/>
        <end position="241"/>
    </location>
</feature>
<evidence type="ECO:0000259" key="1">
    <source>
        <dbReference type="Pfam" id="PF04784"/>
    </source>
</evidence>
<dbReference type="Pfam" id="PF04784">
    <property type="entry name" value="DUF547"/>
    <property type="match status" value="1"/>
</dbReference>
<organism evidence="2 3">
    <name type="scientific">Psychroserpens luteus</name>
    <dbReference type="NCBI Taxonomy" id="1434066"/>
    <lineage>
        <taxon>Bacteria</taxon>
        <taxon>Pseudomonadati</taxon>
        <taxon>Bacteroidota</taxon>
        <taxon>Flavobacteriia</taxon>
        <taxon>Flavobacteriales</taxon>
        <taxon>Flavobacteriaceae</taxon>
        <taxon>Psychroserpens</taxon>
    </lineage>
</organism>
<gene>
    <name evidence="2" type="ORF">ACFS29_12575</name>
</gene>
<comment type="caution">
    <text evidence="2">The sequence shown here is derived from an EMBL/GenBank/DDBJ whole genome shotgun (WGS) entry which is preliminary data.</text>
</comment>
<keyword evidence="3" id="KW-1185">Reference proteome</keyword>
<dbReference type="RefSeq" id="WP_241738274.1">
    <property type="nucleotide sequence ID" value="NZ_JADILU010000001.1"/>
</dbReference>
<dbReference type="EMBL" id="JBHUOS010000010">
    <property type="protein sequence ID" value="MFD2916481.1"/>
    <property type="molecule type" value="Genomic_DNA"/>
</dbReference>